<keyword evidence="2" id="KW-1185">Reference proteome</keyword>
<reference evidence="1 2" key="1">
    <citation type="journal article" date="2008" name="Int. J. Syst. Evol. Microbiol.">
        <title>Neptunomonas japonica sp. nov., an Osedax japonicus symbiont-like bacterium isolated from sediment adjacent to sperm whale carcasses off Kagoshima, Japan.</title>
        <authorList>
            <person name="Miyazaki M."/>
            <person name="Nogi Y."/>
            <person name="Fujiwara Y."/>
            <person name="Kawato M."/>
            <person name="Kubokawa K."/>
            <person name="Horikoshi K."/>
        </authorList>
    </citation>
    <scope>NUCLEOTIDE SEQUENCE [LARGE SCALE GENOMIC DNA]</scope>
    <source>
        <strain evidence="1 2">JAMM 1380</strain>
    </source>
</reference>
<dbReference type="AlphaFoldDB" id="A0A7R6PGE8"/>
<accession>A0A7R6PGE8</accession>
<proteinExistence type="predicted"/>
<organism evidence="1 2">
    <name type="scientific">Neptunomonas japonica JAMM 1380</name>
    <dbReference type="NCBI Taxonomy" id="1441457"/>
    <lineage>
        <taxon>Bacteria</taxon>
        <taxon>Pseudomonadati</taxon>
        <taxon>Pseudomonadota</taxon>
        <taxon>Gammaproteobacteria</taxon>
        <taxon>Oceanospirillales</taxon>
        <taxon>Oceanospirillaceae</taxon>
        <taxon>Neptunomonas</taxon>
    </lineage>
</organism>
<dbReference type="RefSeq" id="WP_201349769.1">
    <property type="nucleotide sequence ID" value="NZ_AP014546.1"/>
</dbReference>
<name>A0A7R6PGE8_9GAMM</name>
<dbReference type="EMBL" id="AP014546">
    <property type="protein sequence ID" value="BBB29138.1"/>
    <property type="molecule type" value="Genomic_DNA"/>
</dbReference>
<sequence>MNRAVAFIDVLGFKQKIVSESATDLGEKYKRVIRNALEKHSINADFSKEPAIFPEMSGDDEFCISNVFSDSIILSSFDDSETNCLKLLVFTYRLARSMIVQGFLVRGGISYGDMFVDLEDDIFVGTALTEAYELEMNQEWAGITIHDNLVNAFPHIFDGTREYAGYLNCLFVKYPVPMKRGEVKELYTINWRWNLIIQKGTKSLLGEPTDWAAKVKIDNTLKYAKFIRSNPLAYPADSFDCPIEIRTMYAAEGPPGDKMPSHGDEY</sequence>
<protein>
    <recommendedName>
        <fullName evidence="3">Guanylate cyclase domain-containing protein</fullName>
    </recommendedName>
</protein>
<evidence type="ECO:0000313" key="1">
    <source>
        <dbReference type="EMBL" id="BBB29138.1"/>
    </source>
</evidence>
<evidence type="ECO:0000313" key="2">
    <source>
        <dbReference type="Proteomes" id="UP000595332"/>
    </source>
</evidence>
<evidence type="ECO:0008006" key="3">
    <source>
        <dbReference type="Google" id="ProtNLM"/>
    </source>
</evidence>
<gene>
    <name evidence="1" type="ORF">NEJAP_1185</name>
</gene>
<dbReference type="Proteomes" id="UP000595332">
    <property type="component" value="Chromosome"/>
</dbReference>
<dbReference type="KEGG" id="njp:NEJAP_1185"/>